<keyword evidence="2" id="KW-1185">Reference proteome</keyword>
<gene>
    <name evidence="1" type="ORF">ST21_016</name>
</gene>
<accession>A0AA96ES25</accession>
<reference evidence="1 2" key="1">
    <citation type="submission" date="2023-07" db="EMBL/GenBank/DDBJ databases">
        <authorList>
            <person name="Wu J.F."/>
            <person name="Li W."/>
        </authorList>
    </citation>
    <scope>NUCLEOTIDE SEQUENCE [LARGE SCALE GENOMIC DNA]</scope>
</reference>
<name>A0AA96ES25_9CAUD</name>
<evidence type="ECO:0000313" key="2">
    <source>
        <dbReference type="Proteomes" id="UP001302076"/>
    </source>
</evidence>
<protein>
    <submittedName>
        <fullName evidence="1">Uncharacterized protein</fullName>
    </submittedName>
</protein>
<organism evidence="1 2">
    <name type="scientific">Aeromonas phage ST21</name>
    <dbReference type="NCBI Taxonomy" id="3065691"/>
    <lineage>
        <taxon>Viruses</taxon>
        <taxon>Duplodnaviria</taxon>
        <taxon>Heunggongvirae</taxon>
        <taxon>Uroviricota</taxon>
        <taxon>Caudoviricetes</taxon>
        <taxon>Autographivirales</taxon>
        <taxon>Autonotataviridae</taxon>
        <taxon>Melnykvirinae</taxon>
        <taxon>Ahphunavirus</taxon>
        <taxon>Ahphunavirus ST21</taxon>
    </lineage>
</organism>
<sequence>MSVSVGSANHQVLVEAGGQLYLKGSNVLSQLKHNVHFMGLNVASLVSFDELNMAIKRELVVRDGHGRQLVHVAGFSEVDVVRDFQQACMDYNNLKLKAAEQHS</sequence>
<dbReference type="EMBL" id="OR261031">
    <property type="protein sequence ID" value="WNL63524.1"/>
    <property type="molecule type" value="Genomic_DNA"/>
</dbReference>
<proteinExistence type="predicted"/>
<dbReference type="Proteomes" id="UP001302076">
    <property type="component" value="Segment"/>
</dbReference>
<evidence type="ECO:0000313" key="1">
    <source>
        <dbReference type="EMBL" id="WNL63524.1"/>
    </source>
</evidence>